<evidence type="ECO:0000256" key="1">
    <source>
        <dbReference type="ARBA" id="ARBA00006611"/>
    </source>
</evidence>
<protein>
    <submittedName>
        <fullName evidence="5">Type II secretion system protein E</fullName>
    </submittedName>
</protein>
<gene>
    <name evidence="5" type="ordered locus">Trad_2338</name>
</gene>
<dbReference type="FunFam" id="3.30.300.160:FF:000002">
    <property type="entry name" value="Type II secretion system protein E"/>
    <property type="match status" value="1"/>
</dbReference>
<feature type="domain" description="Bacterial type II secretion system protein E" evidence="4">
    <location>
        <begin position="701"/>
        <end position="715"/>
    </location>
</feature>
<dbReference type="Gene3D" id="3.40.50.300">
    <property type="entry name" value="P-loop containing nucleotide triphosphate hydrolases"/>
    <property type="match status" value="1"/>
</dbReference>
<reference evidence="6" key="1">
    <citation type="submission" date="2010-05" db="EMBL/GenBank/DDBJ databases">
        <title>The complete genome of Truepera radiovictris DSM 17093.</title>
        <authorList>
            <consortium name="US DOE Joint Genome Institute (JGI-PGF)"/>
            <person name="Lucas S."/>
            <person name="Copeland A."/>
            <person name="Lapidus A."/>
            <person name="Glavina del Rio T."/>
            <person name="Dalin E."/>
            <person name="Tice H."/>
            <person name="Bruce D."/>
            <person name="Goodwin L."/>
            <person name="Pitluck S."/>
            <person name="Kyrpides N."/>
            <person name="Mavromatis K."/>
            <person name="Ovchinnikova G."/>
            <person name="Munk A.C."/>
            <person name="Detter J.C."/>
            <person name="Han C."/>
            <person name="Tapia R."/>
            <person name="Land M."/>
            <person name="Hauser L."/>
            <person name="Markowitz V."/>
            <person name="Cheng J.-F."/>
            <person name="Hugenholtz P."/>
            <person name="Woyke T."/>
            <person name="Wu D."/>
            <person name="Tindall B."/>
            <person name="Pomrenke H.G."/>
            <person name="Brambilla E."/>
            <person name="Klenk H.-P."/>
            <person name="Eisen J.A."/>
        </authorList>
    </citation>
    <scope>NUCLEOTIDE SEQUENCE [LARGE SCALE GENOMIC DNA]</scope>
    <source>
        <strain evidence="6">DSM 17093 / CIP 108686 / LMG 22925 / RQ-24</strain>
    </source>
</reference>
<dbReference type="RefSeq" id="WP_013178811.1">
    <property type="nucleotide sequence ID" value="NC_014221.1"/>
</dbReference>
<dbReference type="Pfam" id="PF00437">
    <property type="entry name" value="T2SSE"/>
    <property type="match status" value="1"/>
</dbReference>
<keyword evidence="6" id="KW-1185">Reference proteome</keyword>
<proteinExistence type="inferred from homology"/>
<evidence type="ECO:0000256" key="3">
    <source>
        <dbReference type="ARBA" id="ARBA00022840"/>
    </source>
</evidence>
<dbReference type="GO" id="GO:0016887">
    <property type="term" value="F:ATP hydrolysis activity"/>
    <property type="evidence" value="ECO:0007669"/>
    <property type="project" value="TreeGrafter"/>
</dbReference>
<reference evidence="5 6" key="2">
    <citation type="journal article" date="2011" name="Stand. Genomic Sci.">
        <title>Complete genome sequence of Truepera radiovictrix type strain (RQ-24).</title>
        <authorList>
            <person name="Ivanova N."/>
            <person name="Rohde C."/>
            <person name="Munk C."/>
            <person name="Nolan M."/>
            <person name="Lucas S."/>
            <person name="Del Rio T.G."/>
            <person name="Tice H."/>
            <person name="Deshpande S."/>
            <person name="Cheng J.F."/>
            <person name="Tapia R."/>
            <person name="Han C."/>
            <person name="Goodwin L."/>
            <person name="Pitluck S."/>
            <person name="Liolios K."/>
            <person name="Mavromatis K."/>
            <person name="Mikhailova N."/>
            <person name="Pati A."/>
            <person name="Chen A."/>
            <person name="Palaniappan K."/>
            <person name="Land M."/>
            <person name="Hauser L."/>
            <person name="Chang Y.J."/>
            <person name="Jeffries C.D."/>
            <person name="Brambilla E."/>
            <person name="Rohde M."/>
            <person name="Goker M."/>
            <person name="Tindall B.J."/>
            <person name="Woyke T."/>
            <person name="Bristow J."/>
            <person name="Eisen J.A."/>
            <person name="Markowitz V."/>
            <person name="Hugenholtz P."/>
            <person name="Kyrpides N.C."/>
            <person name="Klenk H.P."/>
            <person name="Lapidus A."/>
        </authorList>
    </citation>
    <scope>NUCLEOTIDE SEQUENCE [LARGE SCALE GENOMIC DNA]</scope>
    <source>
        <strain evidence="6">DSM 17093 / CIP 108686 / LMG 22925 / RQ-24</strain>
    </source>
</reference>
<dbReference type="FunFam" id="3.40.50.300:FF:000398">
    <property type="entry name" value="Type IV pilus assembly ATPase PilB"/>
    <property type="match status" value="1"/>
</dbReference>
<evidence type="ECO:0000256" key="2">
    <source>
        <dbReference type="ARBA" id="ARBA00022741"/>
    </source>
</evidence>
<dbReference type="KEGG" id="tra:Trad_2338"/>
<evidence type="ECO:0000313" key="6">
    <source>
        <dbReference type="Proteomes" id="UP000000379"/>
    </source>
</evidence>
<dbReference type="PANTHER" id="PTHR30258:SF1">
    <property type="entry name" value="PROTEIN TRANSPORT PROTEIN HOFB HOMOLOG"/>
    <property type="match status" value="1"/>
</dbReference>
<dbReference type="AlphaFoldDB" id="D7CSM8"/>
<dbReference type="InterPro" id="IPR027417">
    <property type="entry name" value="P-loop_NTPase"/>
</dbReference>
<dbReference type="PROSITE" id="PS00662">
    <property type="entry name" value="T2SP_E"/>
    <property type="match status" value="1"/>
</dbReference>
<dbReference type="Gene3D" id="1.10.40.70">
    <property type="match status" value="1"/>
</dbReference>
<comment type="similarity">
    <text evidence="1">Belongs to the GSP E family.</text>
</comment>
<organism evidence="5 6">
    <name type="scientific">Truepera radiovictrix (strain DSM 17093 / CIP 108686 / LMG 22925 / RQ-24)</name>
    <dbReference type="NCBI Taxonomy" id="649638"/>
    <lineage>
        <taxon>Bacteria</taxon>
        <taxon>Thermotogati</taxon>
        <taxon>Deinococcota</taxon>
        <taxon>Deinococci</taxon>
        <taxon>Trueperales</taxon>
        <taxon>Trueperaceae</taxon>
        <taxon>Truepera</taxon>
    </lineage>
</organism>
<evidence type="ECO:0000313" key="5">
    <source>
        <dbReference type="EMBL" id="ADI15448.1"/>
    </source>
</evidence>
<dbReference type="HOGENOM" id="CLU_013446_8_0_0"/>
<name>D7CSM8_TRURR</name>
<dbReference type="EMBL" id="CP002049">
    <property type="protein sequence ID" value="ADI15448.1"/>
    <property type="molecule type" value="Genomic_DNA"/>
</dbReference>
<dbReference type="Gene3D" id="3.30.450.90">
    <property type="match status" value="1"/>
</dbReference>
<keyword evidence="2" id="KW-0547">Nucleotide-binding</keyword>
<dbReference type="GO" id="GO:0005524">
    <property type="term" value="F:ATP binding"/>
    <property type="evidence" value="ECO:0007669"/>
    <property type="project" value="UniProtKB-KW"/>
</dbReference>
<dbReference type="CDD" id="cd01129">
    <property type="entry name" value="PulE-GspE-like"/>
    <property type="match status" value="1"/>
</dbReference>
<sequence>MAVLSIGDKRLGAMLLERGFISDEGLQRAIARQAETGGRLSEVLINLGLLSEQRIARAIEEAMGVPLVHLTRTPTDPQALAKVPAALALELRALPFALQGTRLRVAFEDPLDALAAEELEDVSGCIVEVFQALGSELTWALATHYPELGLTPPAELNPALGSRVGELALTLGLITREQLEAALAQQARTGGLLGSILQEQGALSDVQLAELLAQQADLPFTADLRGARISERLASHLLRVDALQYRAVPYQEEADGLVVALADPRRADDLREIIRTPVRFVVAPESQVQALTDALYEHDKGRLGETLLQAGKLRREQLREALYEQQKRGRVRPLGDILVDLGFVSREDVQWALAEQRTRGGRLEDTLVQAGRISPEMLSRSLALQLGYAFVEENVQVDAAAVALVPEGAVRRYNVMPLRVEGNTLTLAMKDPRHVFAIDDIRLLTGKEIRPAVATEETLIKLINRHYKSNENMEELAKAVLEEIGDQDEIEDDSHLDDTALVKVVNNIIREAVFNDISDIHIEPYPDKVLVRVRKDGALREYMSLPRGVAGAVAARIKIMGRLNIAERRLPQDGRVRFKDKNLEVDLRLSTLPTVYGEKVVMRLLKRASAIPDIEQLGFADYNFERFTDTIQKPYGIFLITGPTGSGKSFTTFSILKRIATPDVNVTTVEDPVEYEIPGINQTQVNVKAGLTFASALRAFLRQDPDVIMIGEIRDTETAKIAVEAALTGHLVIATLHTNDATGAVTRLAEMGVEPFNISASLLGVLAQRLVRKVCAACRVAYTPDVDTLRRLGLAPEALQGATLYRGVGCTQCGGSGYNGRHAIHELFTVDAAAQRAIVQGRSSSELKELAVAAGMKTLRDDGVFKALAGITTLEEVLARTTD</sequence>
<dbReference type="InterPro" id="IPR037257">
    <property type="entry name" value="T2SS_E_N_sf"/>
</dbReference>
<dbReference type="STRING" id="649638.Trad_2338"/>
<dbReference type="eggNOG" id="COG2804">
    <property type="taxonomic scope" value="Bacteria"/>
</dbReference>
<dbReference type="PANTHER" id="PTHR30258">
    <property type="entry name" value="TYPE II SECRETION SYSTEM PROTEIN GSPE-RELATED"/>
    <property type="match status" value="1"/>
</dbReference>
<dbReference type="InterPro" id="IPR001482">
    <property type="entry name" value="T2SS/T4SS_dom"/>
</dbReference>
<dbReference type="Proteomes" id="UP000000379">
    <property type="component" value="Chromosome"/>
</dbReference>
<accession>D7CSM8</accession>
<dbReference type="Pfam" id="PF05157">
    <property type="entry name" value="MshEN"/>
    <property type="match status" value="3"/>
</dbReference>
<dbReference type="Gene3D" id="3.30.300.160">
    <property type="entry name" value="Type II secretion system, protein E, N-terminal domain"/>
    <property type="match status" value="3"/>
</dbReference>
<dbReference type="InterPro" id="IPR007831">
    <property type="entry name" value="T2SS_GspE_N"/>
</dbReference>
<evidence type="ECO:0000259" key="4">
    <source>
        <dbReference type="PROSITE" id="PS00662"/>
    </source>
</evidence>
<keyword evidence="3" id="KW-0067">ATP-binding</keyword>
<dbReference type="GO" id="GO:0005886">
    <property type="term" value="C:plasma membrane"/>
    <property type="evidence" value="ECO:0007669"/>
    <property type="project" value="TreeGrafter"/>
</dbReference>
<dbReference type="SUPFAM" id="SSF52540">
    <property type="entry name" value="P-loop containing nucleoside triphosphate hydrolases"/>
    <property type="match status" value="1"/>
</dbReference>
<dbReference type="SUPFAM" id="SSF160246">
    <property type="entry name" value="EspE N-terminal domain-like"/>
    <property type="match status" value="3"/>
</dbReference>